<evidence type="ECO:0000313" key="2">
    <source>
        <dbReference type="EMBL" id="QJA05467.1"/>
    </source>
</evidence>
<dbReference type="GO" id="GO:0016779">
    <property type="term" value="F:nucleotidyltransferase activity"/>
    <property type="evidence" value="ECO:0007669"/>
    <property type="project" value="InterPro"/>
</dbReference>
<dbReference type="InterPro" id="IPR002934">
    <property type="entry name" value="Polymerase_NTP_transf_dom"/>
</dbReference>
<feature type="domain" description="Polymerase nucleotidyl transferase" evidence="1">
    <location>
        <begin position="21"/>
        <end position="62"/>
    </location>
</feature>
<organism evidence="2 3">
    <name type="scientific">Thermosulfurimonas marina</name>
    <dbReference type="NCBI Taxonomy" id="2047767"/>
    <lineage>
        <taxon>Bacteria</taxon>
        <taxon>Pseudomonadati</taxon>
        <taxon>Thermodesulfobacteriota</taxon>
        <taxon>Thermodesulfobacteria</taxon>
        <taxon>Thermodesulfobacteriales</taxon>
        <taxon>Thermodesulfobacteriaceae</taxon>
        <taxon>Thermosulfurimonas</taxon>
    </lineage>
</organism>
<accession>A0A6H1WQH6</accession>
<reference evidence="2 3" key="1">
    <citation type="submission" date="2019-08" db="EMBL/GenBank/DDBJ databases">
        <title>Complete genome sequence of Thermosulfurimonas marina SU872T, an anaerobic thermophilic chemolithoautotrophic bacterium isolated from a shallow marine hydrothermal vent.</title>
        <authorList>
            <person name="Allioux M."/>
            <person name="Jebbar M."/>
            <person name="Slobodkina G."/>
            <person name="Slobodkin A."/>
            <person name="Moalic Y."/>
            <person name="Frolova A."/>
            <person name="Shao Z."/>
            <person name="Alain K."/>
        </authorList>
    </citation>
    <scope>NUCLEOTIDE SEQUENCE [LARGE SCALE GENOMIC DNA]</scope>
    <source>
        <strain evidence="2 3">SU872</strain>
    </source>
</reference>
<dbReference type="Proteomes" id="UP000501253">
    <property type="component" value="Chromosome"/>
</dbReference>
<dbReference type="EMBL" id="CP042909">
    <property type="protein sequence ID" value="QJA05467.1"/>
    <property type="molecule type" value="Genomic_DNA"/>
</dbReference>
<dbReference type="InterPro" id="IPR043519">
    <property type="entry name" value="NT_sf"/>
</dbReference>
<dbReference type="PANTHER" id="PTHR43449:SF1">
    <property type="entry name" value="POLYMERASE BETA NUCLEOTIDYLTRANSFERASE DOMAIN-CONTAINING PROTEIN"/>
    <property type="match status" value="1"/>
</dbReference>
<dbReference type="Gene3D" id="3.30.460.10">
    <property type="entry name" value="Beta Polymerase, domain 2"/>
    <property type="match status" value="1"/>
</dbReference>
<dbReference type="PANTHER" id="PTHR43449">
    <property type="entry name" value="NUCLEOTIDYLTRANSFERASE"/>
    <property type="match status" value="1"/>
</dbReference>
<protein>
    <submittedName>
        <fullName evidence="2">Nucleotidyltransferase domain-containing protein</fullName>
    </submittedName>
</protein>
<dbReference type="AlphaFoldDB" id="A0A6H1WQH6"/>
<keyword evidence="2" id="KW-0808">Transferase</keyword>
<gene>
    <name evidence="2" type="ORF">FVE67_01075</name>
</gene>
<evidence type="ECO:0000259" key="1">
    <source>
        <dbReference type="Pfam" id="PF01909"/>
    </source>
</evidence>
<evidence type="ECO:0000313" key="3">
    <source>
        <dbReference type="Proteomes" id="UP000501253"/>
    </source>
</evidence>
<name>A0A6H1WQH6_9BACT</name>
<dbReference type="SUPFAM" id="SSF81301">
    <property type="entry name" value="Nucleotidyltransferase"/>
    <property type="match status" value="1"/>
</dbReference>
<sequence length="109" mass="12290">MAGLSRRTAPEGPGGGPRYLRALGLRNYQAILFGSFARGDFGETSDVDLLIISEELPRDLRERMEVLSRARLVAPRVEPVGWRPEEWEARKERGDPFIKILEEEGIPLS</sequence>
<proteinExistence type="predicted"/>
<dbReference type="CDD" id="cd05403">
    <property type="entry name" value="NT_KNTase_like"/>
    <property type="match status" value="1"/>
</dbReference>
<dbReference type="Pfam" id="PF01909">
    <property type="entry name" value="NTP_transf_2"/>
    <property type="match status" value="1"/>
</dbReference>
<dbReference type="KEGG" id="tmai:FVE67_01075"/>
<keyword evidence="3" id="KW-1185">Reference proteome</keyword>